<keyword evidence="2" id="KW-1185">Reference proteome</keyword>
<evidence type="ECO:0000313" key="1">
    <source>
        <dbReference type="EMBL" id="KAI8534290.1"/>
    </source>
</evidence>
<name>A0ACC0M048_RHOML</name>
<comment type="caution">
    <text evidence="1">The sequence shown here is derived from an EMBL/GenBank/DDBJ whole genome shotgun (WGS) entry which is preliminary data.</text>
</comment>
<dbReference type="Proteomes" id="UP001062846">
    <property type="component" value="Chromosome 10"/>
</dbReference>
<proteinExistence type="predicted"/>
<sequence>MTMSLESNSSLNSSPVDDLEKISAVTVTGFDESLRSDGFCSCFCGDEEEKGRWKLGYWKRGGVEEWGGGMGWRRESGAGRWRCLEREWERRRTRRQCIYNFKNPKALARGQNAGNFEVLADLTGFGVSIRRNSKGDLVLGGTACQKRTSAKLGCLKPMVGKALLKLPLSFKKLHYLLVGGKPRATAMRLSERGEILEVLEDSEGKSLRFIRGVEENNGKLWVGSVLMPSIGIYNL</sequence>
<gene>
    <name evidence="1" type="ORF">RHMOL_Rhmol10G0079000</name>
</gene>
<evidence type="ECO:0000313" key="2">
    <source>
        <dbReference type="Proteomes" id="UP001062846"/>
    </source>
</evidence>
<dbReference type="EMBL" id="CM046397">
    <property type="protein sequence ID" value="KAI8534290.1"/>
    <property type="molecule type" value="Genomic_DNA"/>
</dbReference>
<reference evidence="1" key="1">
    <citation type="submission" date="2022-02" db="EMBL/GenBank/DDBJ databases">
        <title>Plant Genome Project.</title>
        <authorList>
            <person name="Zhang R.-G."/>
        </authorList>
    </citation>
    <scope>NUCLEOTIDE SEQUENCE</scope>
    <source>
        <strain evidence="1">AT1</strain>
    </source>
</reference>
<accession>A0ACC0M048</accession>
<protein>
    <submittedName>
        <fullName evidence="1">Uncharacterized protein</fullName>
    </submittedName>
</protein>
<organism evidence="1 2">
    <name type="scientific">Rhododendron molle</name>
    <name type="common">Chinese azalea</name>
    <name type="synonym">Azalea mollis</name>
    <dbReference type="NCBI Taxonomy" id="49168"/>
    <lineage>
        <taxon>Eukaryota</taxon>
        <taxon>Viridiplantae</taxon>
        <taxon>Streptophyta</taxon>
        <taxon>Embryophyta</taxon>
        <taxon>Tracheophyta</taxon>
        <taxon>Spermatophyta</taxon>
        <taxon>Magnoliopsida</taxon>
        <taxon>eudicotyledons</taxon>
        <taxon>Gunneridae</taxon>
        <taxon>Pentapetalae</taxon>
        <taxon>asterids</taxon>
        <taxon>Ericales</taxon>
        <taxon>Ericaceae</taxon>
        <taxon>Ericoideae</taxon>
        <taxon>Rhodoreae</taxon>
        <taxon>Rhododendron</taxon>
    </lineage>
</organism>